<dbReference type="Proteomes" id="UP000831701">
    <property type="component" value="Chromosome 23"/>
</dbReference>
<organism evidence="1 2">
    <name type="scientific">Scortum barcoo</name>
    <name type="common">barcoo grunter</name>
    <dbReference type="NCBI Taxonomy" id="214431"/>
    <lineage>
        <taxon>Eukaryota</taxon>
        <taxon>Metazoa</taxon>
        <taxon>Chordata</taxon>
        <taxon>Craniata</taxon>
        <taxon>Vertebrata</taxon>
        <taxon>Euteleostomi</taxon>
        <taxon>Actinopterygii</taxon>
        <taxon>Neopterygii</taxon>
        <taxon>Teleostei</taxon>
        <taxon>Neoteleostei</taxon>
        <taxon>Acanthomorphata</taxon>
        <taxon>Eupercaria</taxon>
        <taxon>Centrarchiformes</taxon>
        <taxon>Terapontoidei</taxon>
        <taxon>Terapontidae</taxon>
        <taxon>Scortum</taxon>
    </lineage>
</organism>
<evidence type="ECO:0000313" key="1">
    <source>
        <dbReference type="EMBL" id="KAI3352822.1"/>
    </source>
</evidence>
<protein>
    <submittedName>
        <fullName evidence="1">Uncharacterized protein</fullName>
    </submittedName>
</protein>
<name>A0ACB8VD43_9TELE</name>
<dbReference type="EMBL" id="CM041553">
    <property type="protein sequence ID" value="KAI3352822.1"/>
    <property type="molecule type" value="Genomic_DNA"/>
</dbReference>
<proteinExistence type="predicted"/>
<keyword evidence="2" id="KW-1185">Reference proteome</keyword>
<comment type="caution">
    <text evidence="1">The sequence shown here is derived from an EMBL/GenBank/DDBJ whole genome shotgun (WGS) entry which is preliminary data.</text>
</comment>
<evidence type="ECO:0000313" key="2">
    <source>
        <dbReference type="Proteomes" id="UP000831701"/>
    </source>
</evidence>
<gene>
    <name evidence="1" type="ORF">L3Q82_019396</name>
</gene>
<sequence length="561" mass="65318">MPLLSLTKRSKMPFSADTVKAPLHDQITEMQRKIQLLEGDRAAYYESSQSTMKKNREAIRQLRQDNKRLYRKQAEVNAGDENIIKVAFHNRGMEKDAYRNMTGKAALTTLDQKVLSKVKRLNALKHTTQTMQHRLEGLKTEYQRMKPEGSSGAQSADARTRKKEEDAMKLRALENSLEKTQFKCKEAENIMVNYQKLKSHLQEESLTFQGQLDSLEAEILKHRDELHNMQAMNNDAQLSKEAAKAELQQQEEMLYKERKERERIIASYRKKVEERKAQAEKADRRTQRTALQTDELSSEAQRSTPGMAGEEEKVISTFEEAFRRIKEATGVTDIREIVERFISQKETHQHLEKLQAENEKVLQKLKEQKELLNQQFQDMKYSGEAKLSRNQQMLEECEQQLQAQQQRCDEAEERLDWLVKALGTVRAGVEHLADKLQHITLSEDTAADVSPDSDEFVVELLTQCELKLQLLHEELQGKDLAAIMKEMEEEEFYVRIEGKLPAYNTRVKLPEDQRLDLYNDEDESEEDESDIISREALKRQSQLIIDSKSKKKPWKKKKGKF</sequence>
<accession>A0ACB8VD43</accession>
<reference evidence="1" key="1">
    <citation type="submission" date="2022-04" db="EMBL/GenBank/DDBJ databases">
        <title>Jade perch genome.</title>
        <authorList>
            <person name="Chao B."/>
        </authorList>
    </citation>
    <scope>NUCLEOTIDE SEQUENCE</scope>
    <source>
        <strain evidence="1">CB-2022</strain>
    </source>
</reference>